<feature type="compositionally biased region" description="Basic and acidic residues" evidence="1">
    <location>
        <begin position="330"/>
        <end position="345"/>
    </location>
</feature>
<feature type="region of interest" description="Disordered" evidence="1">
    <location>
        <begin position="446"/>
        <end position="477"/>
    </location>
</feature>
<feature type="compositionally biased region" description="Basic and acidic residues" evidence="1">
    <location>
        <begin position="264"/>
        <end position="273"/>
    </location>
</feature>
<evidence type="ECO:0000313" key="3">
    <source>
        <dbReference type="Proteomes" id="UP001221757"/>
    </source>
</evidence>
<feature type="region of interest" description="Disordered" evidence="1">
    <location>
        <begin position="117"/>
        <end position="148"/>
    </location>
</feature>
<dbReference type="EMBL" id="JARKIE010000048">
    <property type="protein sequence ID" value="KAJ7693000.1"/>
    <property type="molecule type" value="Genomic_DNA"/>
</dbReference>
<evidence type="ECO:0000313" key="2">
    <source>
        <dbReference type="EMBL" id="KAJ7693000.1"/>
    </source>
</evidence>
<keyword evidence="3" id="KW-1185">Reference proteome</keyword>
<feature type="compositionally biased region" description="Basic and acidic residues" evidence="1">
    <location>
        <begin position="218"/>
        <end position="247"/>
    </location>
</feature>
<gene>
    <name evidence="2" type="ORF">B0H17DRAFT_1132713</name>
</gene>
<feature type="region of interest" description="Disordered" evidence="1">
    <location>
        <begin position="216"/>
        <end position="273"/>
    </location>
</feature>
<sequence>MSRRVEAAMVAYLRTLSAFPRFSALVVAGMAWRPDTGYMQGGSHSGKDEVGKDCCSHSLEELEQTEAAAVQTWVPEVFLPPVTQSGRRVVHISLPNHWLYIVIRIFLLAAGRLAPGERKGTGVRSGAERDERSQDKPSQGQRAEWLEEERGAYDTRRRGERIVNKWKNWDGCDAEEGQGADFKVNGDKNGGRRKSNWERGWALDRVMKGVLYDDSEDQREKEMLKQDEKRAVRQTRTKRDGKEESVRRLRKNGLRRGAKGVDSGVERRDDEPKQVVWGGMRRWFRARMHTDRRGGTRGRESPAGARSTGSKEKRPGCVAGRRASRRRNGRKVDAVARNRADERSARRGGVRLGQSQGWGTLGTPGRQRNGSSDNAANEQRQKGHPEWKPSATSIAFSPRKRYAAPGSRPRPRPPCSYVPGILGHLRKAPLVIVRLELGRVRKDADPARAQGGVNGDGSRRRTEEVTGWNTVHEEEGG</sequence>
<evidence type="ECO:0000256" key="1">
    <source>
        <dbReference type="SAM" id="MobiDB-lite"/>
    </source>
</evidence>
<dbReference type="Proteomes" id="UP001221757">
    <property type="component" value="Unassembled WGS sequence"/>
</dbReference>
<name>A0AAD7GIY7_MYCRO</name>
<accession>A0AAD7GIY7</accession>
<feature type="compositionally biased region" description="Basic and acidic residues" evidence="1">
    <location>
        <begin position="117"/>
        <end position="135"/>
    </location>
</feature>
<organism evidence="2 3">
    <name type="scientific">Mycena rosella</name>
    <name type="common">Pink bonnet</name>
    <name type="synonym">Agaricus rosellus</name>
    <dbReference type="NCBI Taxonomy" id="1033263"/>
    <lineage>
        <taxon>Eukaryota</taxon>
        <taxon>Fungi</taxon>
        <taxon>Dikarya</taxon>
        <taxon>Basidiomycota</taxon>
        <taxon>Agaricomycotina</taxon>
        <taxon>Agaricomycetes</taxon>
        <taxon>Agaricomycetidae</taxon>
        <taxon>Agaricales</taxon>
        <taxon>Marasmiineae</taxon>
        <taxon>Mycenaceae</taxon>
        <taxon>Mycena</taxon>
    </lineage>
</organism>
<reference evidence="2" key="1">
    <citation type="submission" date="2023-03" db="EMBL/GenBank/DDBJ databases">
        <title>Massive genome expansion in bonnet fungi (Mycena s.s.) driven by repeated elements and novel gene families across ecological guilds.</title>
        <authorList>
            <consortium name="Lawrence Berkeley National Laboratory"/>
            <person name="Harder C.B."/>
            <person name="Miyauchi S."/>
            <person name="Viragh M."/>
            <person name="Kuo A."/>
            <person name="Thoen E."/>
            <person name="Andreopoulos B."/>
            <person name="Lu D."/>
            <person name="Skrede I."/>
            <person name="Drula E."/>
            <person name="Henrissat B."/>
            <person name="Morin E."/>
            <person name="Kohler A."/>
            <person name="Barry K."/>
            <person name="LaButti K."/>
            <person name="Morin E."/>
            <person name="Salamov A."/>
            <person name="Lipzen A."/>
            <person name="Mereny Z."/>
            <person name="Hegedus B."/>
            <person name="Baldrian P."/>
            <person name="Stursova M."/>
            <person name="Weitz H."/>
            <person name="Taylor A."/>
            <person name="Grigoriev I.V."/>
            <person name="Nagy L.G."/>
            <person name="Martin F."/>
            <person name="Kauserud H."/>
        </authorList>
    </citation>
    <scope>NUCLEOTIDE SEQUENCE</scope>
    <source>
        <strain evidence="2">CBHHK067</strain>
    </source>
</reference>
<protein>
    <submittedName>
        <fullName evidence="2">Uncharacterized protein</fullName>
    </submittedName>
</protein>
<feature type="compositionally biased region" description="Polar residues" evidence="1">
    <location>
        <begin position="366"/>
        <end position="378"/>
    </location>
</feature>
<dbReference type="AlphaFoldDB" id="A0AAD7GIY7"/>
<feature type="compositionally biased region" description="Basic residues" evidence="1">
    <location>
        <begin position="248"/>
        <end position="258"/>
    </location>
</feature>
<comment type="caution">
    <text evidence="2">The sequence shown here is derived from an EMBL/GenBank/DDBJ whole genome shotgun (WGS) entry which is preliminary data.</text>
</comment>
<proteinExistence type="predicted"/>
<feature type="compositionally biased region" description="Basic and acidic residues" evidence="1">
    <location>
        <begin position="288"/>
        <end position="300"/>
    </location>
</feature>
<feature type="region of interest" description="Disordered" evidence="1">
    <location>
        <begin position="288"/>
        <end position="414"/>
    </location>
</feature>